<keyword evidence="6" id="KW-1185">Reference proteome</keyword>
<dbReference type="InterPro" id="IPR018702">
    <property type="entry name" value="DUF2207"/>
</dbReference>
<keyword evidence="2" id="KW-0812">Transmembrane</keyword>
<organism evidence="5 6">
    <name type="scientific">Solidesulfovibrio carbinolicus</name>
    <dbReference type="NCBI Taxonomy" id="296842"/>
    <lineage>
        <taxon>Bacteria</taxon>
        <taxon>Pseudomonadati</taxon>
        <taxon>Thermodesulfobacteriota</taxon>
        <taxon>Desulfovibrionia</taxon>
        <taxon>Desulfovibrionales</taxon>
        <taxon>Desulfovibrionaceae</taxon>
        <taxon>Solidesulfovibrio</taxon>
    </lineage>
</organism>
<evidence type="ECO:0000313" key="5">
    <source>
        <dbReference type="EMBL" id="QAZ67497.1"/>
    </source>
</evidence>
<accession>A0A4P6HK43</accession>
<feature type="transmembrane region" description="Helical" evidence="2">
    <location>
        <begin position="274"/>
        <end position="296"/>
    </location>
</feature>
<gene>
    <name evidence="5" type="ORF">C3Y92_09780</name>
</gene>
<evidence type="ECO:0000259" key="3">
    <source>
        <dbReference type="Pfam" id="PF09972"/>
    </source>
</evidence>
<dbReference type="Pfam" id="PF20990">
    <property type="entry name" value="DUF2207_C"/>
    <property type="match status" value="1"/>
</dbReference>
<name>A0A4P6HK43_9BACT</name>
<dbReference type="Pfam" id="PF09972">
    <property type="entry name" value="DUF2207"/>
    <property type="match status" value="1"/>
</dbReference>
<dbReference type="KEGG" id="dcb:C3Y92_09780"/>
<keyword evidence="2" id="KW-1133">Transmembrane helix</keyword>
<dbReference type="InterPro" id="IPR048389">
    <property type="entry name" value="YciQ-like_C"/>
</dbReference>
<feature type="region of interest" description="Disordered" evidence="1">
    <location>
        <begin position="639"/>
        <end position="667"/>
    </location>
</feature>
<evidence type="ECO:0000256" key="2">
    <source>
        <dbReference type="SAM" id="Phobius"/>
    </source>
</evidence>
<evidence type="ECO:0000313" key="6">
    <source>
        <dbReference type="Proteomes" id="UP000293296"/>
    </source>
</evidence>
<dbReference type="OrthoDB" id="9767603at2"/>
<feature type="compositionally biased region" description="Gly residues" evidence="1">
    <location>
        <begin position="647"/>
        <end position="667"/>
    </location>
</feature>
<dbReference type="EMBL" id="CP026538">
    <property type="protein sequence ID" value="QAZ67497.1"/>
    <property type="molecule type" value="Genomic_DNA"/>
</dbReference>
<feature type="transmembrane region" description="Helical" evidence="2">
    <location>
        <begin position="445"/>
        <end position="467"/>
    </location>
</feature>
<proteinExistence type="predicted"/>
<keyword evidence="2" id="KW-0472">Membrane</keyword>
<protein>
    <submittedName>
        <fullName evidence="5">DUF2207 domain-containing protein</fullName>
    </submittedName>
</protein>
<evidence type="ECO:0000256" key="1">
    <source>
        <dbReference type="SAM" id="MobiDB-lite"/>
    </source>
</evidence>
<sequence length="667" mass="70652">MKRAAFRPGGFLVSHPGETPWAAGRPTLRKNTLSRLIRALFSRCATLAALGLLAALACPAAAQTERILSFDSRVTITASGDLTVVETLRVLAAGQSIRQGIVREFPTRYDIPGGKTVTVGFKVLGVRRDGRGEDYHTESAGNGVMVYMGKKGKLLDPGEHTYELTYATNGQVGQFTDYDELYWNVTGNGWRLPIDQASVTVFLPPGAQPGQWAAYTGPAGAKGRDFTAHTGPGTFYCHTTKPLPPGSGLTVAVSFPKGFVTLPTPTERILTSRAFHLAAAGLVVVTVFFVVAWLIVGRDPAKGITIPLFSPPDGVSAPGARYLRRMGYDDKAFAAGVVEMAVAGGAVIEDDDGTYIVGRGKNRFPQGSWQAGLLEALLDGAPAVRLEQENHQAVRTAQKALRDDLKDRYEGSHFQVNRAYFFVGVALCLLVFALVAIHADEPEMAGMTLAWLGVWSFGVAALTMRALQALAKAKARPRFLSIIGAAFACLFALPFVLGELAALAFLSIAVSWPAAACLAAIAVETAIFRHLLKAPTKAGRRVMDALEGFRLYLRVGERERLNMLTPPERTPELFERYLPYALALDVENDWAAQFADVLARAAAEGYQPVWYVGHGWSSGDFGGFADNLGSGFSSAISASSTAPGSSSGSGGGGSSGGGGGGGGGGGW</sequence>
<dbReference type="Proteomes" id="UP000293296">
    <property type="component" value="Chromosome"/>
</dbReference>
<feature type="transmembrane region" description="Helical" evidence="2">
    <location>
        <begin position="479"/>
        <end position="497"/>
    </location>
</feature>
<dbReference type="AlphaFoldDB" id="A0A4P6HK43"/>
<reference evidence="5 6" key="1">
    <citation type="submission" date="2018-02" db="EMBL/GenBank/DDBJ databases">
        <title>Genome sequence of Desulfovibrio carbinolicus DSM 3852.</title>
        <authorList>
            <person name="Wilbanks E."/>
            <person name="Skennerton C.T."/>
            <person name="Orphan V.J."/>
        </authorList>
    </citation>
    <scope>NUCLEOTIDE SEQUENCE [LARGE SCALE GENOMIC DNA]</scope>
    <source>
        <strain evidence="5 6">DSM 3852</strain>
    </source>
</reference>
<feature type="transmembrane region" description="Helical" evidence="2">
    <location>
        <begin position="419"/>
        <end position="439"/>
    </location>
</feature>
<feature type="transmembrane region" description="Helical" evidence="2">
    <location>
        <begin position="503"/>
        <end position="523"/>
    </location>
</feature>
<feature type="domain" description="Predicted membrane protein YciQ-like C-terminal" evidence="4">
    <location>
        <begin position="309"/>
        <end position="594"/>
    </location>
</feature>
<feature type="domain" description="DUF2207" evidence="3">
    <location>
        <begin position="66"/>
        <end position="255"/>
    </location>
</feature>
<evidence type="ECO:0000259" key="4">
    <source>
        <dbReference type="Pfam" id="PF20990"/>
    </source>
</evidence>